<organism evidence="12 13">
    <name type="scientific">Elaeis guineensis var. tenera</name>
    <name type="common">Oil palm</name>
    <dbReference type="NCBI Taxonomy" id="51953"/>
    <lineage>
        <taxon>Eukaryota</taxon>
        <taxon>Viridiplantae</taxon>
        <taxon>Streptophyta</taxon>
        <taxon>Embryophyta</taxon>
        <taxon>Tracheophyta</taxon>
        <taxon>Spermatophyta</taxon>
        <taxon>Magnoliopsida</taxon>
        <taxon>Liliopsida</taxon>
        <taxon>Arecaceae</taxon>
        <taxon>Arecoideae</taxon>
        <taxon>Cocoseae</taxon>
        <taxon>Elaeidinae</taxon>
        <taxon>Elaeis</taxon>
    </lineage>
</organism>
<feature type="DNA-binding region" description="Homeobox" evidence="8">
    <location>
        <begin position="91"/>
        <end position="150"/>
    </location>
</feature>
<dbReference type="SUPFAM" id="SSF46689">
    <property type="entry name" value="Homeodomain-like"/>
    <property type="match status" value="1"/>
</dbReference>
<comment type="subcellular location">
    <subcellularLocation>
        <location evidence="1 8 9">Nucleus</location>
    </subcellularLocation>
</comment>
<dbReference type="InterPro" id="IPR017970">
    <property type="entry name" value="Homeobox_CS"/>
</dbReference>
<evidence type="ECO:0000256" key="8">
    <source>
        <dbReference type="PROSITE-ProRule" id="PRU00108"/>
    </source>
</evidence>
<proteinExistence type="inferred from homology"/>
<dbReference type="GO" id="GO:0043565">
    <property type="term" value="F:sequence-specific DNA binding"/>
    <property type="evidence" value="ECO:0007669"/>
    <property type="project" value="InterPro"/>
</dbReference>
<keyword evidence="12" id="KW-1185">Reference proteome</keyword>
<dbReference type="PANTHER" id="PTHR45714:SF34">
    <property type="entry name" value="HOMEOBOX-LEUCINE ZIPPER PROTEIN HAT9"/>
    <property type="match status" value="1"/>
</dbReference>
<dbReference type="Pfam" id="PF00046">
    <property type="entry name" value="Homeodomain"/>
    <property type="match status" value="1"/>
</dbReference>
<dbReference type="OrthoDB" id="6159439at2759"/>
<dbReference type="RefSeq" id="XP_010905884.1">
    <property type="nucleotide sequence ID" value="XM_010907582.1"/>
</dbReference>
<dbReference type="PROSITE" id="PS00027">
    <property type="entry name" value="HOMEOBOX_1"/>
    <property type="match status" value="1"/>
</dbReference>
<dbReference type="AlphaFoldDB" id="A0A6I9QB24"/>
<protein>
    <submittedName>
        <fullName evidence="13">Homeobox-leucine zipper protein HOX3-like</fullName>
    </submittedName>
</protein>
<evidence type="ECO:0000256" key="5">
    <source>
        <dbReference type="ARBA" id="ARBA00023155"/>
    </source>
</evidence>
<evidence type="ECO:0000259" key="11">
    <source>
        <dbReference type="PROSITE" id="PS50071"/>
    </source>
</evidence>
<dbReference type="InParanoid" id="A0A6I9QB24"/>
<dbReference type="InterPro" id="IPR001356">
    <property type="entry name" value="HD"/>
</dbReference>
<evidence type="ECO:0000256" key="2">
    <source>
        <dbReference type="ARBA" id="ARBA00006074"/>
    </source>
</evidence>
<feature type="coiled-coil region" evidence="10">
    <location>
        <begin position="141"/>
        <end position="182"/>
    </location>
</feature>
<sequence>MEVADEVSVVGDSRHMAELKLQKRQQPSSGIRSEVEQYMVAAKVEAGKFEITESVQREENSGHNMRDIDINQPAPEAVEEPINNDMVKEGTKPKKLRLSPAQALLLEEAFKKNPILESTEKEELAAKLDILPRQVEVWYQNHKVRMKARQMETENACLKQQCQLLIEENIRLRREIERLRALEMPPPNSTVTMCLGAGSVAPMPGASNTNLQPQPPSTK</sequence>
<comment type="similarity">
    <text evidence="2">Belongs to the HD-ZIP homeobox family. Class II subfamily.</text>
</comment>
<dbReference type="GO" id="GO:0000981">
    <property type="term" value="F:DNA-binding transcription factor activity, RNA polymerase II-specific"/>
    <property type="evidence" value="ECO:0007669"/>
    <property type="project" value="InterPro"/>
</dbReference>
<keyword evidence="4 8" id="KW-0238">DNA-binding</keyword>
<evidence type="ECO:0000256" key="6">
    <source>
        <dbReference type="ARBA" id="ARBA00023163"/>
    </source>
</evidence>
<dbReference type="GO" id="GO:0005634">
    <property type="term" value="C:nucleus"/>
    <property type="evidence" value="ECO:0007669"/>
    <property type="project" value="UniProtKB-SubCell"/>
</dbReference>
<dbReference type="CDD" id="cd00086">
    <property type="entry name" value="homeodomain"/>
    <property type="match status" value="1"/>
</dbReference>
<evidence type="ECO:0000256" key="4">
    <source>
        <dbReference type="ARBA" id="ARBA00023125"/>
    </source>
</evidence>
<name>A0A6I9QB24_ELAGV</name>
<dbReference type="InterPro" id="IPR003106">
    <property type="entry name" value="Leu_zip_homeo"/>
</dbReference>
<reference evidence="13" key="1">
    <citation type="submission" date="2025-08" db="UniProtKB">
        <authorList>
            <consortium name="RefSeq"/>
        </authorList>
    </citation>
    <scope>IDENTIFICATION</scope>
</reference>
<feature type="domain" description="Homeobox" evidence="11">
    <location>
        <begin position="89"/>
        <end position="149"/>
    </location>
</feature>
<dbReference type="SMART" id="SM00340">
    <property type="entry name" value="HALZ"/>
    <property type="match status" value="1"/>
</dbReference>
<dbReference type="InterPro" id="IPR009057">
    <property type="entry name" value="Homeodomain-like_sf"/>
</dbReference>
<evidence type="ECO:0000256" key="1">
    <source>
        <dbReference type="ARBA" id="ARBA00004123"/>
    </source>
</evidence>
<evidence type="ECO:0000256" key="3">
    <source>
        <dbReference type="ARBA" id="ARBA00023015"/>
    </source>
</evidence>
<evidence type="ECO:0000313" key="13">
    <source>
        <dbReference type="RefSeq" id="XP_010905884.1"/>
    </source>
</evidence>
<dbReference type="Proteomes" id="UP000504607">
    <property type="component" value="Unplaced"/>
</dbReference>
<keyword evidence="6" id="KW-0804">Transcription</keyword>
<dbReference type="SMART" id="SM00389">
    <property type="entry name" value="HOX"/>
    <property type="match status" value="1"/>
</dbReference>
<dbReference type="PROSITE" id="PS50071">
    <property type="entry name" value="HOMEOBOX_2"/>
    <property type="match status" value="1"/>
</dbReference>
<dbReference type="InterPro" id="IPR050762">
    <property type="entry name" value="HD-ZIP_Homeobox_LZ_Class_II"/>
</dbReference>
<keyword evidence="7 8" id="KW-0539">Nucleus</keyword>
<keyword evidence="10" id="KW-0175">Coiled coil</keyword>
<evidence type="ECO:0000313" key="12">
    <source>
        <dbReference type="Proteomes" id="UP000504607"/>
    </source>
</evidence>
<evidence type="ECO:0000256" key="7">
    <source>
        <dbReference type="ARBA" id="ARBA00023242"/>
    </source>
</evidence>
<dbReference type="Gene3D" id="1.10.10.60">
    <property type="entry name" value="Homeodomain-like"/>
    <property type="match status" value="1"/>
</dbReference>
<keyword evidence="5 8" id="KW-0371">Homeobox</keyword>
<evidence type="ECO:0000256" key="9">
    <source>
        <dbReference type="RuleBase" id="RU000682"/>
    </source>
</evidence>
<evidence type="ECO:0000256" key="10">
    <source>
        <dbReference type="SAM" id="Coils"/>
    </source>
</evidence>
<gene>
    <name evidence="13" type="primary">LOC105032975</name>
</gene>
<accession>A0A6I9QB24</accession>
<keyword evidence="3" id="KW-0805">Transcription regulation</keyword>
<dbReference type="PANTHER" id="PTHR45714">
    <property type="entry name" value="HOMEOBOX-LEUCINE ZIPPER PROTEIN HAT14"/>
    <property type="match status" value="1"/>
</dbReference>